<dbReference type="InterPro" id="IPR035965">
    <property type="entry name" value="PAS-like_dom_sf"/>
</dbReference>
<dbReference type="Pfam" id="PF08447">
    <property type="entry name" value="PAS_3"/>
    <property type="match status" value="1"/>
</dbReference>
<dbReference type="SMART" id="SM00091">
    <property type="entry name" value="PAS"/>
    <property type="match status" value="2"/>
</dbReference>
<dbReference type="SUPFAM" id="SSF55785">
    <property type="entry name" value="PYP-like sensor domain (PAS domain)"/>
    <property type="match status" value="2"/>
</dbReference>
<dbReference type="InterPro" id="IPR005467">
    <property type="entry name" value="His_kinase_dom"/>
</dbReference>
<sequence length="606" mass="69946">MEFNILNNFLESTLLTDKKSAITFCNQSFYQEFNYSSSILGDELKTLIPNFLVDAQNNQKEITIKDNQTITIINGNGKNVEVLITKSIFEKEYFKYTFIPTNHLNPFKNEEMMKMEMYLSLIEHNIDHLFQLDENLDILYINHVAPGLVKEEVIGTSILNYLPNEASMKIVKEALKLVRKTKEGTRYVVDFDSPLGKMYFDTTVTPVIKDNKVFRYNLITRNISDDYYNKAALAHKSKFVEKISKNNLAGIYIFNVRKSKNLYSNERCQDILGFKNEEFKNMSGRKFINHIHPDDREKVMNHWQKLIDATSKESFVVDYRFKSKSEGYKWLRSRDSNFEYDDKGELESIIGSFVDITDIVELQNTKNELQKKNQEIEDFVYSASHDIKSPINNVAQLIDFSISKGDLNGPEIEVINKAVQRLNNLVIDVLDYGKSKELGVLEEVDLNKVFDNVKEDLKTEIDESKVNIEINISPTKVMTYYFGLYRIFLNLIGNAIKFRDKTKSLEIKISGFEKGDFWEFTCEDNGIGIHEKSFDKIFEPFVKLHNADVYAGSGLGLSNCKKIVQYLKGDIYATNSDMGGAKFTFTISKDFFIEKKRDTNNSASSV</sequence>
<keyword evidence="10" id="KW-1185">Reference proteome</keyword>
<keyword evidence="5" id="KW-0418">Kinase</keyword>
<proteinExistence type="predicted"/>
<evidence type="ECO:0000259" key="6">
    <source>
        <dbReference type="PROSITE" id="PS50109"/>
    </source>
</evidence>
<feature type="domain" description="PAS" evidence="7">
    <location>
        <begin position="236"/>
        <end position="310"/>
    </location>
</feature>
<feature type="domain" description="PAC" evidence="8">
    <location>
        <begin position="315"/>
        <end position="368"/>
    </location>
</feature>
<dbReference type="Pfam" id="PF13188">
    <property type="entry name" value="PAS_8"/>
    <property type="match status" value="1"/>
</dbReference>
<gene>
    <name evidence="9" type="ORF">KMW28_14060</name>
</gene>
<dbReference type="SUPFAM" id="SSF47384">
    <property type="entry name" value="Homodimeric domain of signal transducing histidine kinase"/>
    <property type="match status" value="1"/>
</dbReference>
<evidence type="ECO:0000313" key="9">
    <source>
        <dbReference type="EMBL" id="QWG00775.1"/>
    </source>
</evidence>
<dbReference type="AlphaFoldDB" id="A0AAX1MZT8"/>
<dbReference type="PRINTS" id="PR00344">
    <property type="entry name" value="BCTRLSENSOR"/>
</dbReference>
<dbReference type="Gene3D" id="3.30.565.10">
    <property type="entry name" value="Histidine kinase-like ATPase, C-terminal domain"/>
    <property type="match status" value="1"/>
</dbReference>
<evidence type="ECO:0000256" key="1">
    <source>
        <dbReference type="ARBA" id="ARBA00000085"/>
    </source>
</evidence>
<dbReference type="InterPro" id="IPR052162">
    <property type="entry name" value="Sensor_kinase/Photoreceptor"/>
</dbReference>
<dbReference type="Gene3D" id="3.30.450.20">
    <property type="entry name" value="PAS domain"/>
    <property type="match status" value="2"/>
</dbReference>
<dbReference type="InterPro" id="IPR036097">
    <property type="entry name" value="HisK_dim/P_sf"/>
</dbReference>
<evidence type="ECO:0000256" key="2">
    <source>
        <dbReference type="ARBA" id="ARBA00012438"/>
    </source>
</evidence>
<dbReference type="PROSITE" id="PS50109">
    <property type="entry name" value="HIS_KIN"/>
    <property type="match status" value="1"/>
</dbReference>
<comment type="catalytic activity">
    <reaction evidence="1">
        <text>ATP + protein L-histidine = ADP + protein N-phospho-L-histidine.</text>
        <dbReference type="EC" id="2.7.13.3"/>
    </reaction>
</comment>
<reference evidence="9 10" key="1">
    <citation type="submission" date="2021-05" db="EMBL/GenBank/DDBJ databases">
        <title>Comparative genomic studies on the polysaccharide-degrading batcterial strains of the Flammeovirga genus.</title>
        <authorList>
            <person name="Zewei F."/>
            <person name="Zheng Z."/>
            <person name="Yu L."/>
            <person name="Ruyue G."/>
            <person name="Yanhong M."/>
            <person name="Yuanyuan C."/>
            <person name="Jingyan G."/>
            <person name="Wenjun H."/>
        </authorList>
    </citation>
    <scope>NUCLEOTIDE SEQUENCE [LARGE SCALE GENOMIC DNA]</scope>
    <source>
        <strain evidence="9 10">NBRC:100898</strain>
    </source>
</reference>
<dbReference type="InterPro" id="IPR003661">
    <property type="entry name" value="HisK_dim/P_dom"/>
</dbReference>
<evidence type="ECO:0000256" key="5">
    <source>
        <dbReference type="ARBA" id="ARBA00022777"/>
    </source>
</evidence>
<evidence type="ECO:0000313" key="10">
    <source>
        <dbReference type="Proteomes" id="UP000678679"/>
    </source>
</evidence>
<dbReference type="PROSITE" id="PS50112">
    <property type="entry name" value="PAS"/>
    <property type="match status" value="1"/>
</dbReference>
<dbReference type="InterPro" id="IPR013655">
    <property type="entry name" value="PAS_fold_3"/>
</dbReference>
<keyword evidence="4" id="KW-0808">Transferase</keyword>
<dbReference type="SMART" id="SM00388">
    <property type="entry name" value="HisKA"/>
    <property type="match status" value="1"/>
</dbReference>
<accession>A0AAX1MZT8</accession>
<keyword evidence="3" id="KW-0597">Phosphoprotein</keyword>
<dbReference type="PROSITE" id="PS50113">
    <property type="entry name" value="PAC"/>
    <property type="match status" value="1"/>
</dbReference>
<dbReference type="PANTHER" id="PTHR43304">
    <property type="entry name" value="PHYTOCHROME-LIKE PROTEIN CPH1"/>
    <property type="match status" value="1"/>
</dbReference>
<feature type="domain" description="Histidine kinase" evidence="6">
    <location>
        <begin position="382"/>
        <end position="591"/>
    </location>
</feature>
<dbReference type="InterPro" id="IPR000014">
    <property type="entry name" value="PAS"/>
</dbReference>
<dbReference type="NCBIfam" id="TIGR00229">
    <property type="entry name" value="sensory_box"/>
    <property type="match status" value="1"/>
</dbReference>
<name>A0AAX1MZT8_9BACT</name>
<organism evidence="9 10">
    <name type="scientific">Flammeovirga yaeyamensis</name>
    <dbReference type="NCBI Taxonomy" id="367791"/>
    <lineage>
        <taxon>Bacteria</taxon>
        <taxon>Pseudomonadati</taxon>
        <taxon>Bacteroidota</taxon>
        <taxon>Cytophagia</taxon>
        <taxon>Cytophagales</taxon>
        <taxon>Flammeovirgaceae</taxon>
        <taxon>Flammeovirga</taxon>
    </lineage>
</organism>
<dbReference type="RefSeq" id="WP_169665113.1">
    <property type="nucleotide sequence ID" value="NZ_CP076132.1"/>
</dbReference>
<dbReference type="GO" id="GO:0000155">
    <property type="term" value="F:phosphorelay sensor kinase activity"/>
    <property type="evidence" value="ECO:0007669"/>
    <property type="project" value="InterPro"/>
</dbReference>
<evidence type="ECO:0000256" key="3">
    <source>
        <dbReference type="ARBA" id="ARBA00022553"/>
    </source>
</evidence>
<dbReference type="InterPro" id="IPR004358">
    <property type="entry name" value="Sig_transdc_His_kin-like_C"/>
</dbReference>
<dbReference type="Gene3D" id="1.10.287.130">
    <property type="match status" value="1"/>
</dbReference>
<dbReference type="EC" id="2.7.13.3" evidence="2"/>
<evidence type="ECO:0000259" key="8">
    <source>
        <dbReference type="PROSITE" id="PS50113"/>
    </source>
</evidence>
<evidence type="ECO:0000259" key="7">
    <source>
        <dbReference type="PROSITE" id="PS50112"/>
    </source>
</evidence>
<dbReference type="SMART" id="SM00387">
    <property type="entry name" value="HATPase_c"/>
    <property type="match status" value="1"/>
</dbReference>
<dbReference type="SUPFAM" id="SSF55874">
    <property type="entry name" value="ATPase domain of HSP90 chaperone/DNA topoisomerase II/histidine kinase"/>
    <property type="match status" value="1"/>
</dbReference>
<evidence type="ECO:0000256" key="4">
    <source>
        <dbReference type="ARBA" id="ARBA00022679"/>
    </source>
</evidence>
<protein>
    <recommendedName>
        <fullName evidence="2">histidine kinase</fullName>
        <ecNumber evidence="2">2.7.13.3</ecNumber>
    </recommendedName>
</protein>
<dbReference type="Proteomes" id="UP000678679">
    <property type="component" value="Chromosome 1"/>
</dbReference>
<dbReference type="Pfam" id="PF02518">
    <property type="entry name" value="HATPase_c"/>
    <property type="match status" value="1"/>
</dbReference>
<dbReference type="CDD" id="cd00082">
    <property type="entry name" value="HisKA"/>
    <property type="match status" value="1"/>
</dbReference>
<dbReference type="KEGG" id="fya:KMW28_14060"/>
<dbReference type="CDD" id="cd00130">
    <property type="entry name" value="PAS"/>
    <property type="match status" value="2"/>
</dbReference>
<dbReference type="InterPro" id="IPR000700">
    <property type="entry name" value="PAS-assoc_C"/>
</dbReference>
<dbReference type="InterPro" id="IPR003594">
    <property type="entry name" value="HATPase_dom"/>
</dbReference>
<dbReference type="InterPro" id="IPR036890">
    <property type="entry name" value="HATPase_C_sf"/>
</dbReference>
<dbReference type="EMBL" id="CP076132">
    <property type="protein sequence ID" value="QWG00775.1"/>
    <property type="molecule type" value="Genomic_DNA"/>
</dbReference>
<dbReference type="PANTHER" id="PTHR43304:SF1">
    <property type="entry name" value="PAC DOMAIN-CONTAINING PROTEIN"/>
    <property type="match status" value="1"/>
</dbReference>